<name>A0ABR3FEH0_9AGAR</name>
<protein>
    <recommendedName>
        <fullName evidence="16">Cytochrome P450</fullName>
    </recommendedName>
</protein>
<dbReference type="InterPro" id="IPR001128">
    <property type="entry name" value="Cyt_P450"/>
</dbReference>
<dbReference type="Gene3D" id="1.10.630.10">
    <property type="entry name" value="Cytochrome P450"/>
    <property type="match status" value="1"/>
</dbReference>
<keyword evidence="12" id="KW-0472">Membrane</keyword>
<dbReference type="PROSITE" id="PS00086">
    <property type="entry name" value="CYTOCHROME_P450"/>
    <property type="match status" value="1"/>
</dbReference>
<keyword evidence="7 13" id="KW-0479">Metal-binding</keyword>
<evidence type="ECO:0000256" key="12">
    <source>
        <dbReference type="ARBA" id="ARBA00023136"/>
    </source>
</evidence>
<accession>A0ABR3FEH0</accession>
<keyword evidence="6" id="KW-0812">Transmembrane</keyword>
<proteinExistence type="inferred from homology"/>
<dbReference type="PANTHER" id="PTHR24305">
    <property type="entry name" value="CYTOCHROME P450"/>
    <property type="match status" value="1"/>
</dbReference>
<dbReference type="InterPro" id="IPR050121">
    <property type="entry name" value="Cytochrome_P450_monoxygenase"/>
</dbReference>
<dbReference type="InterPro" id="IPR036396">
    <property type="entry name" value="Cyt_P450_sf"/>
</dbReference>
<evidence type="ECO:0000256" key="9">
    <source>
        <dbReference type="ARBA" id="ARBA00023002"/>
    </source>
</evidence>
<keyword evidence="11 13" id="KW-0503">Monooxygenase</keyword>
<evidence type="ECO:0000313" key="15">
    <source>
        <dbReference type="Proteomes" id="UP001465976"/>
    </source>
</evidence>
<dbReference type="Proteomes" id="UP001465976">
    <property type="component" value="Unassembled WGS sequence"/>
</dbReference>
<evidence type="ECO:0000256" key="1">
    <source>
        <dbReference type="ARBA" id="ARBA00001971"/>
    </source>
</evidence>
<dbReference type="PANTHER" id="PTHR24305:SF166">
    <property type="entry name" value="CYTOCHROME P450 12A4, MITOCHONDRIAL-RELATED"/>
    <property type="match status" value="1"/>
</dbReference>
<keyword evidence="10 13" id="KW-0408">Iron</keyword>
<evidence type="ECO:0008006" key="16">
    <source>
        <dbReference type="Google" id="ProtNLM"/>
    </source>
</evidence>
<evidence type="ECO:0000256" key="11">
    <source>
        <dbReference type="ARBA" id="ARBA00023033"/>
    </source>
</evidence>
<reference evidence="14 15" key="1">
    <citation type="submission" date="2024-02" db="EMBL/GenBank/DDBJ databases">
        <title>A draft genome for the cacao thread blight pathogen Marasmius crinis-equi.</title>
        <authorList>
            <person name="Cohen S.P."/>
            <person name="Baruah I.K."/>
            <person name="Amoako-Attah I."/>
            <person name="Bukari Y."/>
            <person name="Meinhardt L.W."/>
            <person name="Bailey B.A."/>
        </authorList>
    </citation>
    <scope>NUCLEOTIDE SEQUENCE [LARGE SCALE GENOMIC DNA]</scope>
    <source>
        <strain evidence="14 15">GH-76</strain>
    </source>
</reference>
<evidence type="ECO:0000256" key="7">
    <source>
        <dbReference type="ARBA" id="ARBA00022723"/>
    </source>
</evidence>
<evidence type="ECO:0000256" key="4">
    <source>
        <dbReference type="ARBA" id="ARBA00010617"/>
    </source>
</evidence>
<evidence type="ECO:0000313" key="14">
    <source>
        <dbReference type="EMBL" id="KAL0573735.1"/>
    </source>
</evidence>
<dbReference type="InterPro" id="IPR002401">
    <property type="entry name" value="Cyt_P450_E_grp-I"/>
</dbReference>
<comment type="subcellular location">
    <subcellularLocation>
        <location evidence="2">Membrane</location>
    </subcellularLocation>
</comment>
<evidence type="ECO:0000256" key="2">
    <source>
        <dbReference type="ARBA" id="ARBA00004370"/>
    </source>
</evidence>
<dbReference type="PRINTS" id="PR00463">
    <property type="entry name" value="EP450I"/>
</dbReference>
<evidence type="ECO:0000256" key="10">
    <source>
        <dbReference type="ARBA" id="ARBA00023004"/>
    </source>
</evidence>
<dbReference type="SUPFAM" id="SSF48264">
    <property type="entry name" value="Cytochrome P450"/>
    <property type="match status" value="1"/>
</dbReference>
<dbReference type="PRINTS" id="PR00385">
    <property type="entry name" value="P450"/>
</dbReference>
<comment type="cofactor">
    <cofactor evidence="1">
        <name>heme</name>
        <dbReference type="ChEBI" id="CHEBI:30413"/>
    </cofactor>
</comment>
<keyword evidence="5 13" id="KW-0349">Heme</keyword>
<comment type="similarity">
    <text evidence="4 13">Belongs to the cytochrome P450 family.</text>
</comment>
<keyword evidence="9 13" id="KW-0560">Oxidoreductase</keyword>
<sequence length="443" mass="50591">MRIFGDSVFSAEGEGWRRHRRIVGPAFGSALYRLVWEQSLKTYREMISEEGWTDKKSVDIPVLQAATFKVNITQLSALGKITYTQAGILSSPWSSSGYAPSVLTSIATAQGEMTVQQVMRIVLDNHVFLVFAPEWLKRLPFPSIRHTVGAYTKLEQFMKDQVQIRREEIRGHTTGEYTRRDAFSMLVQANESEGEKHKLDDMELIGNIYVMLVAGHETTAHTLAATLGFLAIHQDAQDEVVQQIVDVVGYERDPAFEDYHSLNKVLAAFYEALRFFRESALLCLSNTRPIERRSLKAAGHIVLRVLSDDTIIQIPNPRGEEGTQPLPVPKETWFIADMIGIHRNPRHFEEPDKYKPSRWHDMNNDSEQFTAFSFGPRACIGRKFATTEALCFLTMFLRDWEVQPILRPGESTEQWQSRVLDGKISFTLGAKDVPIRLTRRERK</sequence>
<evidence type="ECO:0000256" key="3">
    <source>
        <dbReference type="ARBA" id="ARBA00004721"/>
    </source>
</evidence>
<dbReference type="InterPro" id="IPR017972">
    <property type="entry name" value="Cyt_P450_CS"/>
</dbReference>
<evidence type="ECO:0000256" key="5">
    <source>
        <dbReference type="ARBA" id="ARBA00022617"/>
    </source>
</evidence>
<gene>
    <name evidence="14" type="ORF">V5O48_008231</name>
</gene>
<keyword evidence="8" id="KW-1133">Transmembrane helix</keyword>
<evidence type="ECO:0000256" key="13">
    <source>
        <dbReference type="RuleBase" id="RU000461"/>
    </source>
</evidence>
<evidence type="ECO:0000256" key="8">
    <source>
        <dbReference type="ARBA" id="ARBA00022989"/>
    </source>
</evidence>
<evidence type="ECO:0000256" key="6">
    <source>
        <dbReference type="ARBA" id="ARBA00022692"/>
    </source>
</evidence>
<organism evidence="14 15">
    <name type="scientific">Marasmius crinis-equi</name>
    <dbReference type="NCBI Taxonomy" id="585013"/>
    <lineage>
        <taxon>Eukaryota</taxon>
        <taxon>Fungi</taxon>
        <taxon>Dikarya</taxon>
        <taxon>Basidiomycota</taxon>
        <taxon>Agaricomycotina</taxon>
        <taxon>Agaricomycetes</taxon>
        <taxon>Agaricomycetidae</taxon>
        <taxon>Agaricales</taxon>
        <taxon>Marasmiineae</taxon>
        <taxon>Marasmiaceae</taxon>
        <taxon>Marasmius</taxon>
    </lineage>
</organism>
<comment type="caution">
    <text evidence="14">The sequence shown here is derived from an EMBL/GenBank/DDBJ whole genome shotgun (WGS) entry which is preliminary data.</text>
</comment>
<keyword evidence="15" id="KW-1185">Reference proteome</keyword>
<comment type="pathway">
    <text evidence="3">Secondary metabolite biosynthesis; terpenoid biosynthesis.</text>
</comment>
<dbReference type="EMBL" id="JBAHYK010000471">
    <property type="protein sequence ID" value="KAL0573735.1"/>
    <property type="molecule type" value="Genomic_DNA"/>
</dbReference>
<dbReference type="Pfam" id="PF00067">
    <property type="entry name" value="p450"/>
    <property type="match status" value="2"/>
</dbReference>